<comment type="caution">
    <text evidence="3">The sequence shown here is derived from an EMBL/GenBank/DDBJ whole genome shotgun (WGS) entry which is preliminary data.</text>
</comment>
<keyword evidence="2" id="KW-1133">Transmembrane helix</keyword>
<evidence type="ECO:0000313" key="4">
    <source>
        <dbReference type="Proteomes" id="UP001597124"/>
    </source>
</evidence>
<protein>
    <recommendedName>
        <fullName evidence="5">17 kDa surface antigen</fullName>
    </recommendedName>
</protein>
<keyword evidence="2" id="KW-0472">Membrane</keyword>
<evidence type="ECO:0000313" key="3">
    <source>
        <dbReference type="EMBL" id="MFD0848265.1"/>
    </source>
</evidence>
<evidence type="ECO:0000256" key="1">
    <source>
        <dbReference type="SAM" id="MobiDB-lite"/>
    </source>
</evidence>
<dbReference type="EMBL" id="JBHTIK010000005">
    <property type="protein sequence ID" value="MFD0848265.1"/>
    <property type="molecule type" value="Genomic_DNA"/>
</dbReference>
<keyword evidence="2" id="KW-0812">Transmembrane</keyword>
<keyword evidence="4" id="KW-1185">Reference proteome</keyword>
<evidence type="ECO:0008006" key="5">
    <source>
        <dbReference type="Google" id="ProtNLM"/>
    </source>
</evidence>
<feature type="region of interest" description="Disordered" evidence="1">
    <location>
        <begin position="72"/>
        <end position="119"/>
    </location>
</feature>
<reference evidence="4" key="1">
    <citation type="journal article" date="2019" name="Int. J. Syst. Evol. Microbiol.">
        <title>The Global Catalogue of Microorganisms (GCM) 10K type strain sequencing project: providing services to taxonomists for standard genome sequencing and annotation.</title>
        <authorList>
            <consortium name="The Broad Institute Genomics Platform"/>
            <consortium name="The Broad Institute Genome Sequencing Center for Infectious Disease"/>
            <person name="Wu L."/>
            <person name="Ma J."/>
        </authorList>
    </citation>
    <scope>NUCLEOTIDE SEQUENCE [LARGE SCALE GENOMIC DNA]</scope>
    <source>
        <strain evidence="4">CCUG 52537</strain>
    </source>
</reference>
<proteinExistence type="predicted"/>
<dbReference type="RefSeq" id="WP_381488749.1">
    <property type="nucleotide sequence ID" value="NZ_JBHTIK010000005.1"/>
</dbReference>
<dbReference type="Proteomes" id="UP001597124">
    <property type="component" value="Unassembled WGS sequence"/>
</dbReference>
<feature type="compositionally biased region" description="Basic and acidic residues" evidence="1">
    <location>
        <begin position="77"/>
        <end position="86"/>
    </location>
</feature>
<gene>
    <name evidence="3" type="ORF">ACFQ00_08015</name>
</gene>
<accession>A0ABW3C2Z1</accession>
<evidence type="ECO:0000256" key="2">
    <source>
        <dbReference type="SAM" id="Phobius"/>
    </source>
</evidence>
<organism evidence="3 4">
    <name type="scientific">Sphingosinicella xenopeptidilytica</name>
    <dbReference type="NCBI Taxonomy" id="364098"/>
    <lineage>
        <taxon>Bacteria</taxon>
        <taxon>Pseudomonadati</taxon>
        <taxon>Pseudomonadota</taxon>
        <taxon>Alphaproteobacteria</taxon>
        <taxon>Sphingomonadales</taxon>
        <taxon>Sphingosinicellaceae</taxon>
        <taxon>Sphingosinicella</taxon>
    </lineage>
</organism>
<feature type="transmembrane region" description="Helical" evidence="2">
    <location>
        <begin position="56"/>
        <end position="74"/>
    </location>
</feature>
<name>A0ABW3C2Z1_SPHXN</name>
<sequence>MRKVMSFGVATAIVVSSMAGIPGFANTPLGVSEAHADGRYGRRHHRRGDGFDLGDAIVGAVVAGGLIAVLSSASKKKKEEEQERPLDSGWEPEGDWNRDGTYGRPGSSAGNSDWGWQDRDWKNRTSEERAAISTCAREAEDLGSRYGREARVNDIRGLDRQGGEYRVSGRVEMRGDDRDDSRRDEGFSCYVRGDRITDFRFESAYAGR</sequence>